<name>A0A6J4L9R6_9GAMM</name>
<protein>
    <submittedName>
        <fullName evidence="1">Uncharacterized protein</fullName>
    </submittedName>
</protein>
<organism evidence="1">
    <name type="scientific">uncultured Lysobacter sp</name>
    <dbReference type="NCBI Taxonomy" id="271060"/>
    <lineage>
        <taxon>Bacteria</taxon>
        <taxon>Pseudomonadati</taxon>
        <taxon>Pseudomonadota</taxon>
        <taxon>Gammaproteobacteria</taxon>
        <taxon>Lysobacterales</taxon>
        <taxon>Lysobacteraceae</taxon>
        <taxon>Lysobacter</taxon>
        <taxon>environmental samples</taxon>
    </lineage>
</organism>
<dbReference type="EMBL" id="CADCUA010000342">
    <property type="protein sequence ID" value="CAA9323019.1"/>
    <property type="molecule type" value="Genomic_DNA"/>
</dbReference>
<gene>
    <name evidence="1" type="ORF">AVDCRST_MAG71-1369</name>
</gene>
<evidence type="ECO:0000313" key="1">
    <source>
        <dbReference type="EMBL" id="CAA9323019.1"/>
    </source>
</evidence>
<dbReference type="AlphaFoldDB" id="A0A6J4L9R6"/>
<proteinExistence type="predicted"/>
<accession>A0A6J4L9R6</accession>
<sequence>MNVLTSLFSTRLPRPQNRNDQFAMVARPAKRERDFGIGYGSSSGYATTARYAPASTAPRFRFA</sequence>
<reference evidence="1" key="1">
    <citation type="submission" date="2020-02" db="EMBL/GenBank/DDBJ databases">
        <authorList>
            <person name="Meier V. D."/>
        </authorList>
    </citation>
    <scope>NUCLEOTIDE SEQUENCE</scope>
    <source>
        <strain evidence="1">AVDCRST_MAG71</strain>
    </source>
</reference>